<accession>A0A6L8RJD9</accession>
<dbReference type="GO" id="GO:0009401">
    <property type="term" value="P:phosphoenolpyruvate-dependent sugar phosphotransferase system"/>
    <property type="evidence" value="ECO:0007669"/>
    <property type="project" value="UniProtKB-KW"/>
</dbReference>
<dbReference type="RefSeq" id="WP_117635569.1">
    <property type="nucleotide sequence ID" value="NZ_CABJDK010000009.1"/>
</dbReference>
<evidence type="ECO:0000256" key="9">
    <source>
        <dbReference type="ARBA" id="ARBA00023136"/>
    </source>
</evidence>
<evidence type="ECO:0000256" key="7">
    <source>
        <dbReference type="ARBA" id="ARBA00022692"/>
    </source>
</evidence>
<gene>
    <name evidence="15" type="ORF">GT635_05400</name>
</gene>
<evidence type="ECO:0000256" key="2">
    <source>
        <dbReference type="ARBA" id="ARBA00011738"/>
    </source>
</evidence>
<dbReference type="EMBL" id="WWTB01000009">
    <property type="protein sequence ID" value="MZJ85894.1"/>
    <property type="molecule type" value="Genomic_DNA"/>
</dbReference>
<dbReference type="AlphaFoldDB" id="A0A6L8RJD9"/>
<evidence type="ECO:0000256" key="3">
    <source>
        <dbReference type="ARBA" id="ARBA00022448"/>
    </source>
</evidence>
<feature type="transmembrane region" description="Helical" evidence="14">
    <location>
        <begin position="431"/>
        <end position="450"/>
    </location>
</feature>
<evidence type="ECO:0000256" key="14">
    <source>
        <dbReference type="SAM" id="Phobius"/>
    </source>
</evidence>
<keyword evidence="3" id="KW-0813">Transport</keyword>
<protein>
    <recommendedName>
        <fullName evidence="12">Ascorbate-specific PTS system EIIC component</fullName>
    </recommendedName>
    <alternativeName>
        <fullName evidence="13">Ascorbate-specific permease IIC component UlaA</fullName>
    </alternativeName>
</protein>
<proteinExistence type="inferred from homology"/>
<comment type="similarity">
    <text evidence="11">Belongs to the UlaA family.</text>
</comment>
<keyword evidence="6" id="KW-0598">Phosphotransferase system</keyword>
<dbReference type="Pfam" id="PF03611">
    <property type="entry name" value="EIIC-GAT"/>
    <property type="match status" value="1"/>
</dbReference>
<feature type="transmembrane region" description="Helical" evidence="14">
    <location>
        <begin position="19"/>
        <end position="36"/>
    </location>
</feature>
<dbReference type="GO" id="GO:0005886">
    <property type="term" value="C:plasma membrane"/>
    <property type="evidence" value="ECO:0007669"/>
    <property type="project" value="UniProtKB-SubCell"/>
</dbReference>
<evidence type="ECO:0000256" key="12">
    <source>
        <dbReference type="ARBA" id="ARBA00039702"/>
    </source>
</evidence>
<evidence type="ECO:0000256" key="1">
    <source>
        <dbReference type="ARBA" id="ARBA00004651"/>
    </source>
</evidence>
<feature type="transmembrane region" description="Helical" evidence="14">
    <location>
        <begin position="326"/>
        <end position="355"/>
    </location>
</feature>
<feature type="transmembrane region" description="Helical" evidence="14">
    <location>
        <begin position="376"/>
        <end position="399"/>
    </location>
</feature>
<comment type="function">
    <text evidence="10">The phosphoenolpyruvate-dependent sugar phosphotransferase system (sugar PTS), a major carbohydrate active transport system, catalyzes the phosphorylation of incoming sugar substrates concomitantly with their translocation across the cell membrane. The enzyme II UlaABC PTS system is involved in ascorbate transport.</text>
</comment>
<evidence type="ECO:0000256" key="10">
    <source>
        <dbReference type="ARBA" id="ARBA00037387"/>
    </source>
</evidence>
<dbReference type="PANTHER" id="PTHR33843">
    <property type="entry name" value="ASCORBATE-SPECIFIC PTS SYSTEM EIIC COMPONENT"/>
    <property type="match status" value="1"/>
</dbReference>
<dbReference type="NCBIfam" id="NF009553">
    <property type="entry name" value="PRK12997.1-5"/>
    <property type="match status" value="1"/>
</dbReference>
<keyword evidence="7 14" id="KW-0812">Transmembrane</keyword>
<evidence type="ECO:0000313" key="16">
    <source>
        <dbReference type="Proteomes" id="UP000481598"/>
    </source>
</evidence>
<dbReference type="InterPro" id="IPR051562">
    <property type="entry name" value="Ascorbate-PTS_EIIC"/>
</dbReference>
<dbReference type="Proteomes" id="UP000481598">
    <property type="component" value="Unassembled WGS sequence"/>
</dbReference>
<dbReference type="InterPro" id="IPR004703">
    <property type="entry name" value="PTS_sugar-sp_permease"/>
</dbReference>
<keyword evidence="5" id="KW-0762">Sugar transport</keyword>
<comment type="subcellular location">
    <subcellularLocation>
        <location evidence="1">Cell membrane</location>
        <topology evidence="1">Multi-pass membrane protein</topology>
    </subcellularLocation>
</comment>
<name>A0A6L8RJD9_9ACTN</name>
<evidence type="ECO:0000256" key="5">
    <source>
        <dbReference type="ARBA" id="ARBA00022597"/>
    </source>
</evidence>
<feature type="transmembrane region" description="Helical" evidence="14">
    <location>
        <begin position="149"/>
        <end position="169"/>
    </location>
</feature>
<comment type="caution">
    <text evidence="15">The sequence shown here is derived from an EMBL/GenBank/DDBJ whole genome shotgun (WGS) entry which is preliminary data.</text>
</comment>
<evidence type="ECO:0000256" key="8">
    <source>
        <dbReference type="ARBA" id="ARBA00022989"/>
    </source>
</evidence>
<reference evidence="15 16" key="1">
    <citation type="journal article" date="2019" name="Nat. Med.">
        <title>A library of human gut bacterial isolates paired with longitudinal multiomics data enables mechanistic microbiome research.</title>
        <authorList>
            <person name="Poyet M."/>
            <person name="Groussin M."/>
            <person name="Gibbons S.M."/>
            <person name="Avila-Pacheco J."/>
            <person name="Jiang X."/>
            <person name="Kearney S.M."/>
            <person name="Perrotta A.R."/>
            <person name="Berdy B."/>
            <person name="Zhao S."/>
            <person name="Lieberman T.D."/>
            <person name="Swanson P.K."/>
            <person name="Smith M."/>
            <person name="Roesemann S."/>
            <person name="Alexander J.E."/>
            <person name="Rich S.A."/>
            <person name="Livny J."/>
            <person name="Vlamakis H."/>
            <person name="Clish C."/>
            <person name="Bullock K."/>
            <person name="Deik A."/>
            <person name="Scott J."/>
            <person name="Pierce K.A."/>
            <person name="Xavier R.J."/>
            <person name="Alm E.J."/>
        </authorList>
    </citation>
    <scope>NUCLEOTIDE SEQUENCE [LARGE SCALE GENOMIC DNA]</scope>
    <source>
        <strain evidence="15 16">BIOML-A10</strain>
    </source>
</reference>
<keyword evidence="9 14" id="KW-0472">Membrane</keyword>
<evidence type="ECO:0000256" key="4">
    <source>
        <dbReference type="ARBA" id="ARBA00022475"/>
    </source>
</evidence>
<feature type="transmembrane region" description="Helical" evidence="14">
    <location>
        <begin position="263"/>
        <end position="282"/>
    </location>
</feature>
<organism evidence="15 16">
    <name type="scientific">Collinsella aerofaciens</name>
    <dbReference type="NCBI Taxonomy" id="74426"/>
    <lineage>
        <taxon>Bacteria</taxon>
        <taxon>Bacillati</taxon>
        <taxon>Actinomycetota</taxon>
        <taxon>Coriobacteriia</taxon>
        <taxon>Coriobacteriales</taxon>
        <taxon>Coriobacteriaceae</taxon>
        <taxon>Collinsella</taxon>
    </lineage>
</organism>
<dbReference type="NCBIfam" id="NF006920">
    <property type="entry name" value="PRK09410.1-2"/>
    <property type="match status" value="1"/>
</dbReference>
<feature type="transmembrane region" description="Helical" evidence="14">
    <location>
        <begin position="122"/>
        <end position="143"/>
    </location>
</feature>
<keyword evidence="8 14" id="KW-1133">Transmembrane helix</keyword>
<feature type="transmembrane region" description="Helical" evidence="14">
    <location>
        <begin position="87"/>
        <end position="110"/>
    </location>
</feature>
<evidence type="ECO:0000256" key="6">
    <source>
        <dbReference type="ARBA" id="ARBA00022683"/>
    </source>
</evidence>
<evidence type="ECO:0000256" key="13">
    <source>
        <dbReference type="ARBA" id="ARBA00042859"/>
    </source>
</evidence>
<dbReference type="NCBIfam" id="NF006921">
    <property type="entry name" value="PRK09410.1-3"/>
    <property type="match status" value="1"/>
</dbReference>
<feature type="transmembrane region" description="Helical" evidence="14">
    <location>
        <begin position="229"/>
        <end position="248"/>
    </location>
</feature>
<evidence type="ECO:0000313" key="15">
    <source>
        <dbReference type="EMBL" id="MZJ85894.1"/>
    </source>
</evidence>
<evidence type="ECO:0000256" key="11">
    <source>
        <dbReference type="ARBA" id="ARBA00038218"/>
    </source>
</evidence>
<dbReference type="PANTHER" id="PTHR33843:SF4">
    <property type="entry name" value="ASCORBATE-SPECIFIC PTS SYSTEM EIIC COMPONENT"/>
    <property type="match status" value="1"/>
</dbReference>
<keyword evidence="4" id="KW-1003">Cell membrane</keyword>
<sequence>MQAILPILEFIQSILTKPAWIMGLFAFVGLVALKRPAHKVMTGTLKPILGYIMLSAGAAVVQENLAPLGTFIETGFHITGVVPNNEVVVSMAQSVLGVQTMMILILGYVVNIIIARFTKFKYIFLTGHHSMFMACLLSAVLQASGFQDVQLVIVGGMFLGLVSAMLPAVGQRFTEKVTDGDEIAMGHFGSLAYYISAAVGTLFAKDAEENSTEKIEVPEKFAFLRDTTISTALTMAFFYLVTAFAAYIADPAVVTKTAGGDNVIVYALTCALSFAVGVTIVYNGVRMILADLVPAFQGISNKLIPGAIPAVDCAVFFPYAPTAVILGFVASFIGGVVGMFIVGATLGIFIIPGMVPHFFCGATAGIYGNATGGRKGAALGAFVNGLLITFAPALLLPVLDVFGFKNTTFGDFDFSVIGITLGRAAEAFGTTGVYAILAVLLIVAFVPNFIHTKGAVINHVEEE</sequence>
<comment type="subunit">
    <text evidence="2">Homodimer.</text>
</comment>